<dbReference type="Proteomes" id="UP000462212">
    <property type="component" value="Unassembled WGS sequence"/>
</dbReference>
<name>A0A8H8RH21_9HELO</name>
<evidence type="ECO:0000256" key="1">
    <source>
        <dbReference type="SAM" id="MobiDB-lite"/>
    </source>
</evidence>
<sequence>MARVEGKQVNAWPAVPQSTMSQSITFTEADQALMVAIISQLGIGKIDRKQLQLDLGLATIGTADARLSRFKAKLAKAKGGGDGEGQNSPAPQKAKRASPTKKRKIKVEDTEDHDEQFEDGTTDDISTGMMAMDTPTRKDSAQKARVRSVKEELDEVDYEFQDSDSGDIWE</sequence>
<feature type="compositionally biased region" description="Acidic residues" evidence="1">
    <location>
        <begin position="109"/>
        <end position="122"/>
    </location>
</feature>
<accession>A0A8H8RH21</accession>
<proteinExistence type="predicted"/>
<dbReference type="AlphaFoldDB" id="A0A8H8RH21"/>
<gene>
    <name evidence="2" type="ORF">LSUB1_G006171</name>
</gene>
<protein>
    <submittedName>
        <fullName evidence="2">Uncharacterized protein</fullName>
    </submittedName>
</protein>
<evidence type="ECO:0000313" key="3">
    <source>
        <dbReference type="Proteomes" id="UP000462212"/>
    </source>
</evidence>
<reference evidence="2 3" key="1">
    <citation type="submission" date="2018-05" db="EMBL/GenBank/DDBJ databases">
        <title>Genome sequencing and assembly of the regulated plant pathogen Lachnellula willkommii and related sister species for the development of diagnostic species identification markers.</title>
        <authorList>
            <person name="Giroux E."/>
            <person name="Bilodeau G."/>
        </authorList>
    </citation>
    <scope>NUCLEOTIDE SEQUENCE [LARGE SCALE GENOMIC DNA]</scope>
    <source>
        <strain evidence="2 3">CBS 197.66</strain>
    </source>
</reference>
<dbReference type="OrthoDB" id="3944408at2759"/>
<evidence type="ECO:0000313" key="2">
    <source>
        <dbReference type="EMBL" id="TVY34096.1"/>
    </source>
</evidence>
<comment type="caution">
    <text evidence="2">The sequence shown here is derived from an EMBL/GenBank/DDBJ whole genome shotgun (WGS) entry which is preliminary data.</text>
</comment>
<keyword evidence="3" id="KW-1185">Reference proteome</keyword>
<feature type="region of interest" description="Disordered" evidence="1">
    <location>
        <begin position="73"/>
        <end position="146"/>
    </location>
</feature>
<feature type="compositionally biased region" description="Basic residues" evidence="1">
    <location>
        <begin position="93"/>
        <end position="105"/>
    </location>
</feature>
<organism evidence="2 3">
    <name type="scientific">Lachnellula subtilissima</name>
    <dbReference type="NCBI Taxonomy" id="602034"/>
    <lineage>
        <taxon>Eukaryota</taxon>
        <taxon>Fungi</taxon>
        <taxon>Dikarya</taxon>
        <taxon>Ascomycota</taxon>
        <taxon>Pezizomycotina</taxon>
        <taxon>Leotiomycetes</taxon>
        <taxon>Helotiales</taxon>
        <taxon>Lachnaceae</taxon>
        <taxon>Lachnellula</taxon>
    </lineage>
</organism>
<dbReference type="EMBL" id="QGMJ01000695">
    <property type="protein sequence ID" value="TVY34096.1"/>
    <property type="molecule type" value="Genomic_DNA"/>
</dbReference>